<keyword evidence="3 4" id="KW-0067">ATP-binding</keyword>
<accession>A0ABT7ED23</accession>
<reference evidence="5 6" key="1">
    <citation type="submission" date="2023-05" db="EMBL/GenBank/DDBJ databases">
        <title>Rombocin, a short stable natural nisin variant, displays selective antimicrobial activity against Listeria monocytogenes and employs dual mode of action to kill target bacterial strains.</title>
        <authorList>
            <person name="Wambui J."/>
            <person name="Stephan R."/>
            <person name="Kuipers O.P."/>
        </authorList>
    </citation>
    <scope>NUCLEOTIDE SEQUENCE [LARGE SCALE GENOMIC DNA]</scope>
    <source>
        <strain evidence="5 6">RC002</strain>
    </source>
</reference>
<dbReference type="InterPro" id="IPR024185">
    <property type="entry name" value="FTHF_cligase-like_sf"/>
</dbReference>
<dbReference type="InterPro" id="IPR002698">
    <property type="entry name" value="FTHF_cligase"/>
</dbReference>
<keyword evidence="2 4" id="KW-0547">Nucleotide-binding</keyword>
<dbReference type="GO" id="GO:0030272">
    <property type="term" value="F:5-formyltetrahydrofolate cyclo-ligase activity"/>
    <property type="evidence" value="ECO:0007669"/>
    <property type="project" value="UniProtKB-EC"/>
</dbReference>
<name>A0ABT7ED23_9FIRM</name>
<evidence type="ECO:0000256" key="3">
    <source>
        <dbReference type="ARBA" id="ARBA00022840"/>
    </source>
</evidence>
<evidence type="ECO:0000256" key="2">
    <source>
        <dbReference type="ARBA" id="ARBA00022741"/>
    </source>
</evidence>
<gene>
    <name evidence="5" type="ORF">QOZ84_14865</name>
</gene>
<keyword evidence="5" id="KW-0436">Ligase</keyword>
<keyword evidence="4" id="KW-0479">Metal-binding</keyword>
<dbReference type="SUPFAM" id="SSF100950">
    <property type="entry name" value="NagB/RpiA/CoA transferase-like"/>
    <property type="match status" value="1"/>
</dbReference>
<proteinExistence type="inferred from homology"/>
<dbReference type="PANTHER" id="PTHR23407:SF1">
    <property type="entry name" value="5-FORMYLTETRAHYDROFOLATE CYCLO-LIGASE"/>
    <property type="match status" value="1"/>
</dbReference>
<comment type="similarity">
    <text evidence="1 4">Belongs to the 5-formyltetrahydrofolate cyclo-ligase family.</text>
</comment>
<comment type="caution">
    <text evidence="5">The sequence shown here is derived from an EMBL/GenBank/DDBJ whole genome shotgun (WGS) entry which is preliminary data.</text>
</comment>
<keyword evidence="4" id="KW-0460">Magnesium</keyword>
<dbReference type="RefSeq" id="WP_284133716.1">
    <property type="nucleotide sequence ID" value="NZ_JASKYM010000011.1"/>
</dbReference>
<evidence type="ECO:0000256" key="4">
    <source>
        <dbReference type="RuleBase" id="RU361279"/>
    </source>
</evidence>
<dbReference type="InterPro" id="IPR037171">
    <property type="entry name" value="NagB/RpiA_transferase-like"/>
</dbReference>
<dbReference type="Proteomes" id="UP001301012">
    <property type="component" value="Unassembled WGS sequence"/>
</dbReference>
<keyword evidence="6" id="KW-1185">Reference proteome</keyword>
<dbReference type="Gene3D" id="3.40.50.10420">
    <property type="entry name" value="NagB/RpiA/CoA transferase-like"/>
    <property type="match status" value="1"/>
</dbReference>
<dbReference type="NCBIfam" id="TIGR02727">
    <property type="entry name" value="MTHFS_bact"/>
    <property type="match status" value="1"/>
</dbReference>
<protein>
    <recommendedName>
        <fullName evidence="4">5-formyltetrahydrofolate cyclo-ligase</fullName>
        <ecNumber evidence="4">6.3.3.2</ecNumber>
    </recommendedName>
</protein>
<evidence type="ECO:0000313" key="6">
    <source>
        <dbReference type="Proteomes" id="UP001301012"/>
    </source>
</evidence>
<dbReference type="PANTHER" id="PTHR23407">
    <property type="entry name" value="ATPASE INHIBITOR/5-FORMYLTETRAHYDROFOLATE CYCLO-LIGASE"/>
    <property type="match status" value="1"/>
</dbReference>
<evidence type="ECO:0000256" key="1">
    <source>
        <dbReference type="ARBA" id="ARBA00010638"/>
    </source>
</evidence>
<dbReference type="EC" id="6.3.3.2" evidence="4"/>
<dbReference type="PIRSF" id="PIRSF006806">
    <property type="entry name" value="FTHF_cligase"/>
    <property type="match status" value="1"/>
</dbReference>
<evidence type="ECO:0000313" key="5">
    <source>
        <dbReference type="EMBL" id="MDK2564815.1"/>
    </source>
</evidence>
<comment type="cofactor">
    <cofactor evidence="4">
        <name>Mg(2+)</name>
        <dbReference type="ChEBI" id="CHEBI:18420"/>
    </cofactor>
</comment>
<dbReference type="Pfam" id="PF01812">
    <property type="entry name" value="5-FTHF_cyc-lig"/>
    <property type="match status" value="1"/>
</dbReference>
<organism evidence="5 6">
    <name type="scientific">Romboutsia sedimentorum</name>
    <dbReference type="NCBI Taxonomy" id="1368474"/>
    <lineage>
        <taxon>Bacteria</taxon>
        <taxon>Bacillati</taxon>
        <taxon>Bacillota</taxon>
        <taxon>Clostridia</taxon>
        <taxon>Peptostreptococcales</taxon>
        <taxon>Peptostreptococcaceae</taxon>
        <taxon>Romboutsia</taxon>
    </lineage>
</organism>
<sequence>MKKEFRKKVISDRKNQNNEFIIKNSSIITEKLLSLDFIKNAKNIMLYLDFNNEVQTDELINKLMSLKKNIYAPITLKEDRKLIPSQIIDLQNSIKIGAYGIREPKEDCCPKIDVHDIDVVIVPAVAYDKDCYRLGYGGGFYDRFLNELRDDAITVGIAFDLQIFESVPKEDHDAQLNYIITESQILIPNKY</sequence>
<comment type="catalytic activity">
    <reaction evidence="4">
        <text>(6S)-5-formyl-5,6,7,8-tetrahydrofolate + ATP = (6R)-5,10-methenyltetrahydrofolate + ADP + phosphate</text>
        <dbReference type="Rhea" id="RHEA:10488"/>
        <dbReference type="ChEBI" id="CHEBI:30616"/>
        <dbReference type="ChEBI" id="CHEBI:43474"/>
        <dbReference type="ChEBI" id="CHEBI:57455"/>
        <dbReference type="ChEBI" id="CHEBI:57457"/>
        <dbReference type="ChEBI" id="CHEBI:456216"/>
        <dbReference type="EC" id="6.3.3.2"/>
    </reaction>
</comment>
<dbReference type="EMBL" id="JASKYM010000011">
    <property type="protein sequence ID" value="MDK2564815.1"/>
    <property type="molecule type" value="Genomic_DNA"/>
</dbReference>